<feature type="non-terminal residue" evidence="1">
    <location>
        <position position="1"/>
    </location>
</feature>
<sequence>ATKSPPTAIASLLPSFASATTSSSKLSTFRPPDPLVNLPTRTLGPLRSLDSMATMPSPVDSRIISLASTPCSMSLSSNPLSQIPSPVILLLLHLPSMMTKDILSILLPRSWIRNTITVGFVTSSTLFAGPATKALTGNLTGSPPPSTAQKKKLSLLFTLRTPTNPVPLILAQNIGIPADDTFFVFLF</sequence>
<accession>A0A0C3AIK0</accession>
<name>A0A0C3AIK0_SERVB</name>
<keyword evidence="2" id="KW-1185">Reference proteome</keyword>
<gene>
    <name evidence="1" type="ORF">M408DRAFT_170245</name>
</gene>
<reference evidence="2" key="2">
    <citation type="submission" date="2015-01" db="EMBL/GenBank/DDBJ databases">
        <title>Evolutionary Origins and Diversification of the Mycorrhizal Mutualists.</title>
        <authorList>
            <consortium name="DOE Joint Genome Institute"/>
            <consortium name="Mycorrhizal Genomics Consortium"/>
            <person name="Kohler A."/>
            <person name="Kuo A."/>
            <person name="Nagy L.G."/>
            <person name="Floudas D."/>
            <person name="Copeland A."/>
            <person name="Barry K.W."/>
            <person name="Cichocki N."/>
            <person name="Veneault-Fourrey C."/>
            <person name="LaButti K."/>
            <person name="Lindquist E.A."/>
            <person name="Lipzen A."/>
            <person name="Lundell T."/>
            <person name="Morin E."/>
            <person name="Murat C."/>
            <person name="Riley R."/>
            <person name="Ohm R."/>
            <person name="Sun H."/>
            <person name="Tunlid A."/>
            <person name="Henrissat B."/>
            <person name="Grigoriev I.V."/>
            <person name="Hibbett D.S."/>
            <person name="Martin F."/>
        </authorList>
    </citation>
    <scope>NUCLEOTIDE SEQUENCE [LARGE SCALE GENOMIC DNA]</scope>
    <source>
        <strain evidence="2">MAFF 305830</strain>
    </source>
</reference>
<organism evidence="1 2">
    <name type="scientific">Serendipita vermifera MAFF 305830</name>
    <dbReference type="NCBI Taxonomy" id="933852"/>
    <lineage>
        <taxon>Eukaryota</taxon>
        <taxon>Fungi</taxon>
        <taxon>Dikarya</taxon>
        <taxon>Basidiomycota</taxon>
        <taxon>Agaricomycotina</taxon>
        <taxon>Agaricomycetes</taxon>
        <taxon>Sebacinales</taxon>
        <taxon>Serendipitaceae</taxon>
        <taxon>Serendipita</taxon>
    </lineage>
</organism>
<evidence type="ECO:0000313" key="2">
    <source>
        <dbReference type="Proteomes" id="UP000054097"/>
    </source>
</evidence>
<proteinExistence type="predicted"/>
<dbReference type="Proteomes" id="UP000054097">
    <property type="component" value="Unassembled WGS sequence"/>
</dbReference>
<dbReference type="AlphaFoldDB" id="A0A0C3AIK0"/>
<dbReference type="HOGENOM" id="CLU_1451019_0_0_1"/>
<reference evidence="1 2" key="1">
    <citation type="submission" date="2014-04" db="EMBL/GenBank/DDBJ databases">
        <authorList>
            <consortium name="DOE Joint Genome Institute"/>
            <person name="Kuo A."/>
            <person name="Zuccaro A."/>
            <person name="Kohler A."/>
            <person name="Nagy L.G."/>
            <person name="Floudas D."/>
            <person name="Copeland A."/>
            <person name="Barry K.W."/>
            <person name="Cichocki N."/>
            <person name="Veneault-Fourrey C."/>
            <person name="LaButti K."/>
            <person name="Lindquist E.A."/>
            <person name="Lipzen A."/>
            <person name="Lundell T."/>
            <person name="Morin E."/>
            <person name="Murat C."/>
            <person name="Sun H."/>
            <person name="Tunlid A."/>
            <person name="Henrissat B."/>
            <person name="Grigoriev I.V."/>
            <person name="Hibbett D.S."/>
            <person name="Martin F."/>
            <person name="Nordberg H.P."/>
            <person name="Cantor M.N."/>
            <person name="Hua S.X."/>
        </authorList>
    </citation>
    <scope>NUCLEOTIDE SEQUENCE [LARGE SCALE GENOMIC DNA]</scope>
    <source>
        <strain evidence="1 2">MAFF 305830</strain>
    </source>
</reference>
<evidence type="ECO:0000313" key="1">
    <source>
        <dbReference type="EMBL" id="KIM19909.1"/>
    </source>
</evidence>
<protein>
    <submittedName>
        <fullName evidence="1">Uncharacterized protein</fullName>
    </submittedName>
</protein>
<dbReference type="EMBL" id="KN824511">
    <property type="protein sequence ID" value="KIM19909.1"/>
    <property type="molecule type" value="Genomic_DNA"/>
</dbReference>